<evidence type="ECO:0000313" key="3">
    <source>
        <dbReference type="EMBL" id="KAL0067422.1"/>
    </source>
</evidence>
<name>A0ABR3A4F2_9AGAR</name>
<accession>A0ABR3A4F2</accession>
<dbReference type="InterPro" id="IPR046521">
    <property type="entry name" value="DUF6698"/>
</dbReference>
<evidence type="ECO:0000256" key="1">
    <source>
        <dbReference type="SAM" id="MobiDB-lite"/>
    </source>
</evidence>
<organism evidence="3 4">
    <name type="scientific">Marasmius tenuissimus</name>
    <dbReference type="NCBI Taxonomy" id="585030"/>
    <lineage>
        <taxon>Eukaryota</taxon>
        <taxon>Fungi</taxon>
        <taxon>Dikarya</taxon>
        <taxon>Basidiomycota</taxon>
        <taxon>Agaricomycotina</taxon>
        <taxon>Agaricomycetes</taxon>
        <taxon>Agaricomycetidae</taxon>
        <taxon>Agaricales</taxon>
        <taxon>Marasmiineae</taxon>
        <taxon>Marasmiaceae</taxon>
        <taxon>Marasmius</taxon>
    </lineage>
</organism>
<feature type="compositionally biased region" description="Acidic residues" evidence="1">
    <location>
        <begin position="761"/>
        <end position="771"/>
    </location>
</feature>
<feature type="compositionally biased region" description="Low complexity" evidence="1">
    <location>
        <begin position="739"/>
        <end position="748"/>
    </location>
</feature>
<keyword evidence="4" id="KW-1185">Reference proteome</keyword>
<protein>
    <recommendedName>
        <fullName evidence="2">KOW domain-containing protein</fullName>
    </recommendedName>
</protein>
<gene>
    <name evidence="3" type="ORF">AAF712_005407</name>
</gene>
<sequence length="1286" mass="147506">MDPWERIHTLNRNAENANTSTLDRGYIREEKKRDPRAVSTRLREYVGPLEWVTVCSGTYRGDVGIAISLPRDFEDDEEDREREEILQNKLKYNPAKKRRLEHEKDIEQMRAEQREFIHELRHEQRGVDFLELEDLRCKRDEFQVLLSELQQEDPDIIRPFASETDGSSVHRNPPRLFNAKEYDNVEKVKVGELKLYRYNNLMFVPEGLLITNYHRKDLLLATSIPLKLEKAFRESNHFILQSSPFPHPSGWSFDDGEDVVWTDPSPPSASNQTPRRGMIVTFKHLQVQARLSNPQMAIVSTKVDAEQVLKSIVGPVDYANETPEGSFCERGRKKKLGEVVSKGEHAAQVRHLLKPHKKDDWVIIMTGKDCGKHGRVLARYEDILTVIIPEYHIFATCHVNAAKRIPSPVERDTRLDVFDIILNFITSRAQRLRDAQPLSERQNVIYGISRSLLTGREPWLGTRVRITKGQLKGQLGLVRGVNVTFETNNLEKDRYVLGKTLSNRKGIRAQDRTRDTHGREHRTGTVDYLRVRDTKSGRLLNQAYPVRSGSFYDFRPDLEELPVLVEELDRSEGSGHSPVDKRRDRNHALRYDTGPHWIPIRFLLTRSVQSLLPSGQDTRWRTCSSLVRRISNFYLGSRLDENLRIVVAVIERDSPTAEERVTRERLELDPKTMLARVFETDRNRAKFNKVLKSERDEWHALNKRIIPFGRSTCSSSSSTCSASNSSSPSARTKDPPQPTEQDPSQPTDQDPPPQTESQDPPGDEEDEDDVELQGTRFRRVRMVLQGLQGSSVEAKTLQSLNLYQNRRFAFESPADATHAPGQEFTTGEANRAAQPLKLAAKFFMRCVDSFTQLREVLMVGLISEGKLTKDHISDMHKGEQNRQADLFRKWIKRSPKLRLVLDVLHETHDLEHYEVLAKQVYSSLSIPRLLNSRQLVKISSGARSSDISNLRKFIVVYLPKTPNEPLSPELSSADADWGRRGVRHPDICALFAPRKLHKVITLGRSDPRWQWAVDQVVAKKDELLATGLPWFLYDRYNAVDRMDGLFRGYLLFRVGRHVYTGPSSAMFLDKKSSARSNDARLDIHLVSAQMIAYICILVRYCLSTATSWKDVDGAFSYPELYYFVLSRITGAYIDEVPYRRSIRESVGSLEDMEELLEEGQEYTKADLERIREELVDDCLESERKKHTRWLQALIVEWNNFSAMSWAALDYQLVLGPNATRPRCKRPTSSYQTGSKHALDSEDDNDNDNDSRKRRKKSDKDVQVAEGNDDSGVGVAEEASEPEATGN</sequence>
<feature type="region of interest" description="Disordered" evidence="1">
    <location>
        <begin position="1218"/>
        <end position="1286"/>
    </location>
</feature>
<dbReference type="EMBL" id="JBBXMP010000025">
    <property type="protein sequence ID" value="KAL0067422.1"/>
    <property type="molecule type" value="Genomic_DNA"/>
</dbReference>
<comment type="caution">
    <text evidence="3">The sequence shown here is derived from an EMBL/GenBank/DDBJ whole genome shotgun (WGS) entry which is preliminary data.</text>
</comment>
<feature type="region of interest" description="Disordered" evidence="1">
    <location>
        <begin position="711"/>
        <end position="771"/>
    </location>
</feature>
<feature type="domain" description="KOW" evidence="2">
    <location>
        <begin position="355"/>
        <end position="382"/>
    </location>
</feature>
<feature type="compositionally biased region" description="Low complexity" evidence="1">
    <location>
        <begin position="711"/>
        <end position="730"/>
    </location>
</feature>
<dbReference type="Proteomes" id="UP001437256">
    <property type="component" value="Unassembled WGS sequence"/>
</dbReference>
<dbReference type="SMART" id="SM00739">
    <property type="entry name" value="KOW"/>
    <property type="match status" value="3"/>
</dbReference>
<evidence type="ECO:0000259" key="2">
    <source>
        <dbReference type="SMART" id="SM00739"/>
    </source>
</evidence>
<evidence type="ECO:0000313" key="4">
    <source>
        <dbReference type="Proteomes" id="UP001437256"/>
    </source>
</evidence>
<dbReference type="Pfam" id="PF20414">
    <property type="entry name" value="DUF6698"/>
    <property type="match status" value="1"/>
</dbReference>
<proteinExistence type="predicted"/>
<feature type="domain" description="KOW" evidence="2">
    <location>
        <begin position="457"/>
        <end position="484"/>
    </location>
</feature>
<reference evidence="3 4" key="1">
    <citation type="submission" date="2024-05" db="EMBL/GenBank/DDBJ databases">
        <title>A draft genome resource for the thread blight pathogen Marasmius tenuissimus strain MS-2.</title>
        <authorList>
            <person name="Yulfo-Soto G.E."/>
            <person name="Baruah I.K."/>
            <person name="Amoako-Attah I."/>
            <person name="Bukari Y."/>
            <person name="Meinhardt L.W."/>
            <person name="Bailey B.A."/>
            <person name="Cohen S.P."/>
        </authorList>
    </citation>
    <scope>NUCLEOTIDE SEQUENCE [LARGE SCALE GENOMIC DNA]</scope>
    <source>
        <strain evidence="3 4">MS-2</strain>
    </source>
</reference>
<feature type="domain" description="KOW" evidence="2">
    <location>
        <begin position="45"/>
        <end position="72"/>
    </location>
</feature>
<dbReference type="InterPro" id="IPR005824">
    <property type="entry name" value="KOW"/>
</dbReference>